<protein>
    <recommendedName>
        <fullName evidence="3">HMG box domain-containing protein</fullName>
    </recommendedName>
</protein>
<accession>A0A8S3YSW7</accession>
<evidence type="ECO:0000256" key="1">
    <source>
        <dbReference type="ARBA" id="ARBA00023125"/>
    </source>
</evidence>
<reference evidence="4" key="1">
    <citation type="submission" date="2021-04" db="EMBL/GenBank/DDBJ databases">
        <authorList>
            <consortium name="Molecular Ecology Group"/>
        </authorList>
    </citation>
    <scope>NUCLEOTIDE SEQUENCE</scope>
</reference>
<dbReference type="OrthoDB" id="1919336at2759"/>
<feature type="DNA-binding region" description="HMG box" evidence="2">
    <location>
        <begin position="22"/>
        <end position="91"/>
    </location>
</feature>
<feature type="DNA-binding region" description="HMG box" evidence="2">
    <location>
        <begin position="100"/>
        <end position="166"/>
    </location>
</feature>
<proteinExistence type="predicted"/>
<dbReference type="PRINTS" id="PR00886">
    <property type="entry name" value="HIGHMOBLTY12"/>
</dbReference>
<feature type="domain" description="HMG box" evidence="3">
    <location>
        <begin position="22"/>
        <end position="91"/>
    </location>
</feature>
<dbReference type="Gene3D" id="1.10.30.10">
    <property type="entry name" value="High mobility group box domain"/>
    <property type="match status" value="2"/>
</dbReference>
<name>A0A8S3YSW7_9EUPU</name>
<dbReference type="GO" id="GO:0005634">
    <property type="term" value="C:nucleus"/>
    <property type="evidence" value="ECO:0007669"/>
    <property type="project" value="UniProtKB-UniRule"/>
</dbReference>
<dbReference type="GO" id="GO:0003677">
    <property type="term" value="F:DNA binding"/>
    <property type="evidence" value="ECO:0007669"/>
    <property type="project" value="UniProtKB-UniRule"/>
</dbReference>
<dbReference type="EMBL" id="CAJHNH020000578">
    <property type="protein sequence ID" value="CAG5118595.1"/>
    <property type="molecule type" value="Genomic_DNA"/>
</dbReference>
<feature type="non-terminal residue" evidence="4">
    <location>
        <position position="1"/>
    </location>
</feature>
<evidence type="ECO:0000313" key="5">
    <source>
        <dbReference type="Proteomes" id="UP000678393"/>
    </source>
</evidence>
<gene>
    <name evidence="4" type="ORF">CUNI_LOCUS4153</name>
</gene>
<keyword evidence="5" id="KW-1185">Reference proteome</keyword>
<dbReference type="Pfam" id="PF09011">
    <property type="entry name" value="HMG_box_2"/>
    <property type="match status" value="1"/>
</dbReference>
<evidence type="ECO:0000256" key="2">
    <source>
        <dbReference type="PROSITE-ProRule" id="PRU00267"/>
    </source>
</evidence>
<keyword evidence="1 2" id="KW-0238">DNA-binding</keyword>
<dbReference type="PROSITE" id="PS50118">
    <property type="entry name" value="HMG_BOX_2"/>
    <property type="match status" value="2"/>
</dbReference>
<dbReference type="SUPFAM" id="SSF47095">
    <property type="entry name" value="HMG-box"/>
    <property type="match status" value="2"/>
</dbReference>
<sequence>MGRNKVAIGKVTKKKVKDLNKPKRSTSAYFYFLAQCRKEATKAGKPPTKIAEFTKEASEKWRGLTADKKKPFEAAAAEDKKRYEVEMAAYKGKSVDPNKPKRPPTAYFLFLAGFRIRMANKGIEHKELLKMAGEEWRSMTNEDKKPYEKQALEESKKYEANMVEYRR</sequence>
<dbReference type="InterPro" id="IPR009071">
    <property type="entry name" value="HMG_box_dom"/>
</dbReference>
<feature type="domain" description="HMG box" evidence="3">
    <location>
        <begin position="100"/>
        <end position="166"/>
    </location>
</feature>
<evidence type="ECO:0000313" key="4">
    <source>
        <dbReference type="EMBL" id="CAG5118595.1"/>
    </source>
</evidence>
<dbReference type="Pfam" id="PF00505">
    <property type="entry name" value="HMG_box"/>
    <property type="match status" value="1"/>
</dbReference>
<dbReference type="CDD" id="cd22005">
    <property type="entry name" value="HMG-box_AtHMGB1-like"/>
    <property type="match status" value="1"/>
</dbReference>
<comment type="caution">
    <text evidence="4">The sequence shown here is derived from an EMBL/GenBank/DDBJ whole genome shotgun (WGS) entry which is preliminary data.</text>
</comment>
<organism evidence="4 5">
    <name type="scientific">Candidula unifasciata</name>
    <dbReference type="NCBI Taxonomy" id="100452"/>
    <lineage>
        <taxon>Eukaryota</taxon>
        <taxon>Metazoa</taxon>
        <taxon>Spiralia</taxon>
        <taxon>Lophotrochozoa</taxon>
        <taxon>Mollusca</taxon>
        <taxon>Gastropoda</taxon>
        <taxon>Heterobranchia</taxon>
        <taxon>Euthyneura</taxon>
        <taxon>Panpulmonata</taxon>
        <taxon>Eupulmonata</taxon>
        <taxon>Stylommatophora</taxon>
        <taxon>Helicina</taxon>
        <taxon>Helicoidea</taxon>
        <taxon>Geomitridae</taxon>
        <taxon>Candidula</taxon>
    </lineage>
</organism>
<dbReference type="GO" id="GO:0006357">
    <property type="term" value="P:regulation of transcription by RNA polymerase II"/>
    <property type="evidence" value="ECO:0007669"/>
    <property type="project" value="TreeGrafter"/>
</dbReference>
<dbReference type="PANTHER" id="PTHR48112:SF22">
    <property type="entry name" value="MITOCHONDRIAL TRANSCRIPTION FACTOR A, ISOFORM B"/>
    <property type="match status" value="1"/>
</dbReference>
<dbReference type="AlphaFoldDB" id="A0A8S3YSW7"/>
<keyword evidence="2" id="KW-0539">Nucleus</keyword>
<evidence type="ECO:0000259" key="3">
    <source>
        <dbReference type="PROSITE" id="PS50118"/>
    </source>
</evidence>
<dbReference type="Proteomes" id="UP000678393">
    <property type="component" value="Unassembled WGS sequence"/>
</dbReference>
<dbReference type="PANTHER" id="PTHR48112">
    <property type="entry name" value="HIGH MOBILITY GROUP PROTEIN DSP1"/>
    <property type="match status" value="1"/>
</dbReference>
<dbReference type="InterPro" id="IPR050342">
    <property type="entry name" value="HMGB"/>
</dbReference>
<dbReference type="SMART" id="SM00398">
    <property type="entry name" value="HMG"/>
    <property type="match status" value="2"/>
</dbReference>
<dbReference type="InterPro" id="IPR036910">
    <property type="entry name" value="HMG_box_dom_sf"/>
</dbReference>